<dbReference type="OrthoDB" id="5195641at2"/>
<evidence type="ECO:0000313" key="2">
    <source>
        <dbReference type="Proteomes" id="UP000183642"/>
    </source>
</evidence>
<accession>A0A1I5EQI3</accession>
<gene>
    <name evidence="1" type="ORF">SAMN05660359_01683</name>
</gene>
<evidence type="ECO:0000313" key="1">
    <source>
        <dbReference type="EMBL" id="SFO13794.1"/>
    </source>
</evidence>
<dbReference type="RefSeq" id="WP_075013020.1">
    <property type="nucleotide sequence ID" value="NZ_FOWE01000003.1"/>
</dbReference>
<keyword evidence="2" id="KW-1185">Reference proteome</keyword>
<name>A0A1I5EQI3_9ACTN</name>
<reference evidence="2" key="1">
    <citation type="submission" date="2016-10" db="EMBL/GenBank/DDBJ databases">
        <authorList>
            <person name="Varghese N."/>
            <person name="Submissions S."/>
        </authorList>
    </citation>
    <scope>NUCLEOTIDE SEQUENCE [LARGE SCALE GENOMIC DNA]</scope>
    <source>
        <strain evidence="2">DSM 43161</strain>
    </source>
</reference>
<dbReference type="Proteomes" id="UP000183642">
    <property type="component" value="Unassembled WGS sequence"/>
</dbReference>
<dbReference type="AlphaFoldDB" id="A0A1I5EQI3"/>
<dbReference type="EMBL" id="FOWE01000003">
    <property type="protein sequence ID" value="SFO13794.1"/>
    <property type="molecule type" value="Genomic_DNA"/>
</dbReference>
<organism evidence="1 2">
    <name type="scientific">Geodermatophilus obscurus</name>
    <dbReference type="NCBI Taxonomy" id="1861"/>
    <lineage>
        <taxon>Bacteria</taxon>
        <taxon>Bacillati</taxon>
        <taxon>Actinomycetota</taxon>
        <taxon>Actinomycetes</taxon>
        <taxon>Geodermatophilales</taxon>
        <taxon>Geodermatophilaceae</taxon>
        <taxon>Geodermatophilus</taxon>
    </lineage>
</organism>
<sequence length="61" mass="7104">MPRWSITYLEDMPTLAQRPDSDLKYDDGQTRVWVSRTDGRVVLVERLDEATGVWEPDPPRS</sequence>
<protein>
    <submittedName>
        <fullName evidence="1">Uncharacterized protein</fullName>
    </submittedName>
</protein>
<proteinExistence type="predicted"/>